<comment type="catalytic activity">
    <reaction evidence="9 10">
        <text>oxaloacetate + phosphate = phosphoenolpyruvate + hydrogencarbonate</text>
        <dbReference type="Rhea" id="RHEA:28370"/>
        <dbReference type="ChEBI" id="CHEBI:16452"/>
        <dbReference type="ChEBI" id="CHEBI:17544"/>
        <dbReference type="ChEBI" id="CHEBI:43474"/>
        <dbReference type="ChEBI" id="CHEBI:58702"/>
        <dbReference type="EC" id="4.1.1.31"/>
    </reaction>
</comment>
<dbReference type="InterPro" id="IPR018129">
    <property type="entry name" value="PEP_COase_Lys_AS"/>
</dbReference>
<dbReference type="EMBL" id="CP091244">
    <property type="protein sequence ID" value="UJS25933.1"/>
    <property type="molecule type" value="Genomic_DNA"/>
</dbReference>
<accession>A0ABY3T272</accession>
<dbReference type="HAMAP" id="MF_00595">
    <property type="entry name" value="PEPcase_type1"/>
    <property type="match status" value="1"/>
</dbReference>
<evidence type="ECO:0000313" key="13">
    <source>
        <dbReference type="EMBL" id="UJS25933.1"/>
    </source>
</evidence>
<keyword evidence="6 10" id="KW-0460">Magnesium</keyword>
<comment type="cofactor">
    <cofactor evidence="1 10">
        <name>Mg(2+)</name>
        <dbReference type="ChEBI" id="CHEBI:18420"/>
    </cofactor>
</comment>
<name>A0ABY3T272_9GAMM</name>
<keyword evidence="8 10" id="KW-0120">Carbon dioxide fixation</keyword>
<protein>
    <recommendedName>
        <fullName evidence="5 10">Phosphoenolpyruvate carboxylase</fullName>
        <shortName evidence="10">PEPC</shortName>
        <shortName evidence="10">PEPCase</shortName>
        <ecNumber evidence="4 10">4.1.1.31</ecNumber>
    </recommendedName>
</protein>
<dbReference type="Proteomes" id="UP001054801">
    <property type="component" value="Chromosome"/>
</dbReference>
<evidence type="ECO:0000256" key="8">
    <source>
        <dbReference type="ARBA" id="ARBA00023300"/>
    </source>
</evidence>
<dbReference type="InterPro" id="IPR015813">
    <property type="entry name" value="Pyrv/PenolPyrv_kinase-like_dom"/>
</dbReference>
<feature type="active site" evidence="10 11">
    <location>
        <position position="155"/>
    </location>
</feature>
<evidence type="ECO:0000256" key="1">
    <source>
        <dbReference type="ARBA" id="ARBA00001946"/>
    </source>
</evidence>
<evidence type="ECO:0000256" key="10">
    <source>
        <dbReference type="HAMAP-Rule" id="MF_00595"/>
    </source>
</evidence>
<dbReference type="PANTHER" id="PTHR30523:SF46">
    <property type="entry name" value="PHOSPHOENOLPYRUVATE CARBOXYLASE"/>
    <property type="match status" value="1"/>
</dbReference>
<dbReference type="PROSITE" id="PS00781">
    <property type="entry name" value="PEPCASE_1"/>
    <property type="match status" value="1"/>
</dbReference>
<dbReference type="Gene3D" id="1.20.1440.90">
    <property type="entry name" value="Phosphoenolpyruvate/pyruvate domain"/>
    <property type="match status" value="1"/>
</dbReference>
<dbReference type="GO" id="GO:0008964">
    <property type="term" value="F:phosphoenolpyruvate carboxylase activity"/>
    <property type="evidence" value="ECO:0007669"/>
    <property type="project" value="UniProtKB-EC"/>
</dbReference>
<dbReference type="NCBIfam" id="NF000584">
    <property type="entry name" value="PRK00009.1"/>
    <property type="match status" value="1"/>
</dbReference>
<sequence>MNTPSTSQPTDKSFDVAKLQDNIRQFGELLGEVIKEQEGEAVYATIEKLRRGYIRLRKSNDTETRNELMALIDELDVDMLEQVIRAFNTFYLITNIVEEDFQHLERRREVQQAKTHLWKGSARRTVFELQQEGLTAKELQFLLDQMRYIPVFTAHPTEARRRTMMDIQRRIFLVIDQMGSPLAGEDEHHSLLRQLKAQIQILWRTNEVRTRKPTVEDEIRYGLYYFRESLFDAIPMLYRYFERAVRMTYGSGKINVPSFLRFGSWIGGDRDGNPFVTPALTRRAIRMQMQVALAEYIQRVGALRTILSHSSEFITPTAAFTEHLAQENARWADRVFANAPVTFHQEPYRRLLSLMRYKLRQTLQTVDTRLQRENTPLPATAYTDVSEFLHELNLINASLRSHNDHVIAGRELKDLIRLVETCGFGLFKLDIRQESTIHTDTVAEVLHHNDLCHNYQELSEAERMELLGELLLRPRLPLPPRPKLSDKAAETLEIFDSMVEMRIEAGTGIFGTYVISMTHNASHVMEVMLLARMAGLIGYDANRHLYCNILVSPLFETIEDLKHISSVLTSLLENKTYRTLLEAADNLQEVMLGYSDSCKDGGILASNWNLYNAQKQVIALTDAYGVTCRLFHGRGGTVGRGGGPTHDAILAQPPGTVYGQIKFTEQGEVLATKYSNVETAAYELSMGATGLLKASLGLLKKQEVYPEEFHRAMHDIAATGEQSYRQLTDWTPGLMDYFYEATPVQEIALLNIGSRPSHRKKTVRDKGSIRAIPWVFGWAQSRHTLPAWYGIGTALSTFRAAHPDNGVLLERMYQEWPAFRALLSNTQMALYKGEMDTAREYAELAENQESAQQIFADIRGEYERTVAEILGVARINELMEETPLLQYSLQRRDPYLDPLNHIQITLIRRHRQYVQETGSTDSPWLPTLLRTINAIAAGMRNTG</sequence>
<gene>
    <name evidence="10 13" type="primary">ppc</name>
    <name evidence="13" type="ORF">L2Y54_07775</name>
</gene>
<comment type="function">
    <text evidence="2 10">Forms oxaloacetate, a four-carbon dicarboxylic acid source for the tricarboxylic acid cycle.</text>
</comment>
<dbReference type="InterPro" id="IPR033129">
    <property type="entry name" value="PEPCASE_His_AS"/>
</dbReference>
<keyword evidence="14" id="KW-1185">Reference proteome</keyword>
<evidence type="ECO:0000256" key="4">
    <source>
        <dbReference type="ARBA" id="ARBA00012305"/>
    </source>
</evidence>
<dbReference type="Pfam" id="PF00311">
    <property type="entry name" value="PEPcase"/>
    <property type="match status" value="1"/>
</dbReference>
<dbReference type="SUPFAM" id="SSF51621">
    <property type="entry name" value="Phosphoenolpyruvate/pyruvate domain"/>
    <property type="match status" value="1"/>
</dbReference>
<reference evidence="13" key="1">
    <citation type="journal article" date="2022" name="Microorganisms">
        <title>Two New Species of Filamentous Sulfur Bacteria of the Genus Thiothrix, Thiothrix winogradskyi sp. nov. and 'Candidatus Thiothrix sulfatifontis' sp. nov.</title>
        <authorList>
            <person name="Ravin N.V."/>
            <person name="Rossetti S."/>
            <person name="Beletsky A.V."/>
            <person name="Kadnikov V.V."/>
            <person name="Rudenko T.S."/>
            <person name="Smolyakov D.D."/>
            <person name="Moskvitina M.I."/>
            <person name="Gureeva M.V."/>
            <person name="Mardanov A.V."/>
            <person name="Grabovich M.Y."/>
        </authorList>
    </citation>
    <scope>NUCLEOTIDE SEQUENCE</scope>
    <source>
        <strain evidence="13">CT3</strain>
    </source>
</reference>
<evidence type="ECO:0000256" key="11">
    <source>
        <dbReference type="PROSITE-ProRule" id="PRU10111"/>
    </source>
</evidence>
<dbReference type="InterPro" id="IPR021135">
    <property type="entry name" value="PEP_COase"/>
</dbReference>
<comment type="similarity">
    <text evidence="3 10">Belongs to the PEPCase type 1 family.</text>
</comment>
<evidence type="ECO:0000256" key="9">
    <source>
        <dbReference type="ARBA" id="ARBA00048995"/>
    </source>
</evidence>
<dbReference type="EC" id="4.1.1.31" evidence="4 10"/>
<dbReference type="PANTHER" id="PTHR30523">
    <property type="entry name" value="PHOSPHOENOLPYRUVATE CARBOXYLASE"/>
    <property type="match status" value="1"/>
</dbReference>
<dbReference type="InterPro" id="IPR022805">
    <property type="entry name" value="PEP_COase_bac/pln-type"/>
</dbReference>
<evidence type="ECO:0000256" key="2">
    <source>
        <dbReference type="ARBA" id="ARBA00003670"/>
    </source>
</evidence>
<evidence type="ECO:0000256" key="3">
    <source>
        <dbReference type="ARBA" id="ARBA00008346"/>
    </source>
</evidence>
<evidence type="ECO:0000256" key="12">
    <source>
        <dbReference type="PROSITE-ProRule" id="PRU10112"/>
    </source>
</evidence>
<evidence type="ECO:0000313" key="14">
    <source>
        <dbReference type="Proteomes" id="UP001054801"/>
    </source>
</evidence>
<dbReference type="RefSeq" id="WP_236501258.1">
    <property type="nucleotide sequence ID" value="NZ_CP091244.1"/>
</dbReference>
<keyword evidence="7 10" id="KW-0456">Lyase</keyword>
<feature type="active site" evidence="10 12">
    <location>
        <position position="599"/>
    </location>
</feature>
<dbReference type="PROSITE" id="PS00393">
    <property type="entry name" value="PEPCASE_2"/>
    <property type="match status" value="1"/>
</dbReference>
<dbReference type="PRINTS" id="PR00150">
    <property type="entry name" value="PEPCARBXLASE"/>
</dbReference>
<evidence type="ECO:0000256" key="6">
    <source>
        <dbReference type="ARBA" id="ARBA00022842"/>
    </source>
</evidence>
<evidence type="ECO:0000256" key="7">
    <source>
        <dbReference type="ARBA" id="ARBA00023239"/>
    </source>
</evidence>
<comment type="subunit">
    <text evidence="10">Homotetramer.</text>
</comment>
<organism evidence="13 14">
    <name type="scientific">Thiothrix winogradskyi</name>
    <dbReference type="NCBI Taxonomy" id="96472"/>
    <lineage>
        <taxon>Bacteria</taxon>
        <taxon>Pseudomonadati</taxon>
        <taxon>Pseudomonadota</taxon>
        <taxon>Gammaproteobacteria</taxon>
        <taxon>Thiotrichales</taxon>
        <taxon>Thiotrichaceae</taxon>
        <taxon>Thiothrix</taxon>
    </lineage>
</organism>
<proteinExistence type="inferred from homology"/>
<evidence type="ECO:0000256" key="5">
    <source>
        <dbReference type="ARBA" id="ARBA00022419"/>
    </source>
</evidence>